<feature type="region of interest" description="Disordered" evidence="1">
    <location>
        <begin position="49"/>
        <end position="86"/>
    </location>
</feature>
<reference evidence="2" key="1">
    <citation type="submission" date="2023-03" db="EMBL/GenBank/DDBJ databases">
        <title>Massive genome expansion in bonnet fungi (Mycena s.s.) driven by repeated elements and novel gene families across ecological guilds.</title>
        <authorList>
            <consortium name="Lawrence Berkeley National Laboratory"/>
            <person name="Harder C.B."/>
            <person name="Miyauchi S."/>
            <person name="Viragh M."/>
            <person name="Kuo A."/>
            <person name="Thoen E."/>
            <person name="Andreopoulos B."/>
            <person name="Lu D."/>
            <person name="Skrede I."/>
            <person name="Drula E."/>
            <person name="Henrissat B."/>
            <person name="Morin E."/>
            <person name="Kohler A."/>
            <person name="Barry K."/>
            <person name="LaButti K."/>
            <person name="Morin E."/>
            <person name="Salamov A."/>
            <person name="Lipzen A."/>
            <person name="Mereny Z."/>
            <person name="Hegedus B."/>
            <person name="Baldrian P."/>
            <person name="Stursova M."/>
            <person name="Weitz H."/>
            <person name="Taylor A."/>
            <person name="Grigoriev I.V."/>
            <person name="Nagy L.G."/>
            <person name="Martin F."/>
            <person name="Kauserud H."/>
        </authorList>
    </citation>
    <scope>NUCLEOTIDE SEQUENCE</scope>
    <source>
        <strain evidence="2">CBHHK182m</strain>
    </source>
</reference>
<comment type="caution">
    <text evidence="2">The sequence shown here is derived from an EMBL/GenBank/DDBJ whole genome shotgun (WGS) entry which is preliminary data.</text>
</comment>
<evidence type="ECO:0000313" key="2">
    <source>
        <dbReference type="EMBL" id="KAJ7716021.1"/>
    </source>
</evidence>
<dbReference type="EMBL" id="JARKIB010000298">
    <property type="protein sequence ID" value="KAJ7716021.1"/>
    <property type="molecule type" value="Genomic_DNA"/>
</dbReference>
<accession>A0AAD7HA24</accession>
<feature type="region of interest" description="Disordered" evidence="1">
    <location>
        <begin position="1"/>
        <end position="33"/>
    </location>
</feature>
<feature type="compositionally biased region" description="Basic residues" evidence="1">
    <location>
        <begin position="50"/>
        <end position="61"/>
    </location>
</feature>
<evidence type="ECO:0000313" key="3">
    <source>
        <dbReference type="Proteomes" id="UP001215598"/>
    </source>
</evidence>
<protein>
    <submittedName>
        <fullName evidence="2">Uncharacterized protein</fullName>
    </submittedName>
</protein>
<keyword evidence="3" id="KW-1185">Reference proteome</keyword>
<evidence type="ECO:0000256" key="1">
    <source>
        <dbReference type="SAM" id="MobiDB-lite"/>
    </source>
</evidence>
<sequence>MPQDRRPLPQRTVNLKDDGDVLHGRHIPSDRPARQSICHPTVVITDCTKRGSKSKSKKAPGIKRTTAGGKVNAPYPVSSGRRGWQARGPEGGRPLANPANLEPQTLLLFVYESGTLLFDSQNNVARNASDDRGASVHSAGKVRFGSSSGHLLPNVELERRVRFRPRLNAEPELAFRNSALTLNDRSTKCASKKATMSAPKWRENYRLRWLSVRGSVRFNQHFDCPNAEPERGVRFSQCLNLEPEPGVQFSSVQTIPPTRHLLPPRRSRRRDLYSDAIFDNSTAYDSILPPLLAFPADGTAPPPRRFACFTGERAVPVFADLFCELAQSEPPALCLDAILFARSVTCPSTSAMTLLYPYVLFIIFEMAYRSPLNPSRASRIVPRHFVRCGFSSVDGGSSSVDEGSSSVDGENIPNWPILPESTDARIDSVLSHHHLVSPPTQYTGAIKVQGMGPSLTRTFEDGGRNTPTVTPDATGSFGLNAPWKSIVHIAP</sequence>
<feature type="compositionally biased region" description="Basic and acidic residues" evidence="1">
    <location>
        <begin position="14"/>
        <end position="33"/>
    </location>
</feature>
<dbReference type="AlphaFoldDB" id="A0AAD7HA24"/>
<organism evidence="2 3">
    <name type="scientific">Mycena metata</name>
    <dbReference type="NCBI Taxonomy" id="1033252"/>
    <lineage>
        <taxon>Eukaryota</taxon>
        <taxon>Fungi</taxon>
        <taxon>Dikarya</taxon>
        <taxon>Basidiomycota</taxon>
        <taxon>Agaricomycotina</taxon>
        <taxon>Agaricomycetes</taxon>
        <taxon>Agaricomycetidae</taxon>
        <taxon>Agaricales</taxon>
        <taxon>Marasmiineae</taxon>
        <taxon>Mycenaceae</taxon>
        <taxon>Mycena</taxon>
    </lineage>
</organism>
<dbReference type="Proteomes" id="UP001215598">
    <property type="component" value="Unassembled WGS sequence"/>
</dbReference>
<proteinExistence type="predicted"/>
<name>A0AAD7HA24_9AGAR</name>
<gene>
    <name evidence="2" type="ORF">B0H16DRAFT_1701522</name>
</gene>